<accession>A0A284VNB9</accession>
<dbReference type="InterPro" id="IPR046260">
    <property type="entry name" value="HFX_2341-like_N"/>
</dbReference>
<sequence>MSLLCELVRKGRSEGYFAYINLSSGSELSAIAGMLASLLYSAVPYYVQAEKYNIEHPDIEGVLAANC</sequence>
<evidence type="ECO:0000313" key="2">
    <source>
        <dbReference type="EMBL" id="SNQ60764.1"/>
    </source>
</evidence>
<dbReference type="OrthoDB" id="142096at2157"/>
<dbReference type="Pfam" id="PF19810">
    <property type="entry name" value="HFX_2341_N"/>
    <property type="match status" value="1"/>
</dbReference>
<gene>
    <name evidence="2" type="ORF">MNV_2010012</name>
</gene>
<proteinExistence type="predicted"/>
<dbReference type="EMBL" id="FZMP01000115">
    <property type="protein sequence ID" value="SNQ60764.1"/>
    <property type="molecule type" value="Genomic_DNA"/>
</dbReference>
<evidence type="ECO:0000259" key="1">
    <source>
        <dbReference type="Pfam" id="PF19810"/>
    </source>
</evidence>
<organism evidence="2 3">
    <name type="scientific">Candidatus Methanoperedens nitratireducens</name>
    <dbReference type="NCBI Taxonomy" id="1392998"/>
    <lineage>
        <taxon>Archaea</taxon>
        <taxon>Methanobacteriati</taxon>
        <taxon>Methanobacteriota</taxon>
        <taxon>Stenosarchaea group</taxon>
        <taxon>Methanomicrobia</taxon>
        <taxon>Methanosarcinales</taxon>
        <taxon>ANME-2 cluster</taxon>
        <taxon>Candidatus Methanoperedentaceae</taxon>
        <taxon>Candidatus Methanoperedens</taxon>
    </lineage>
</organism>
<protein>
    <recommendedName>
        <fullName evidence="1">HFX-2341-like N-terminal domain-containing protein</fullName>
    </recommendedName>
</protein>
<keyword evidence="3" id="KW-1185">Reference proteome</keyword>
<reference evidence="3" key="1">
    <citation type="submission" date="2017-06" db="EMBL/GenBank/DDBJ databases">
        <authorList>
            <person name="Cremers G."/>
        </authorList>
    </citation>
    <scope>NUCLEOTIDE SEQUENCE [LARGE SCALE GENOMIC DNA]</scope>
</reference>
<dbReference type="AlphaFoldDB" id="A0A284VNB9"/>
<feature type="domain" description="HFX-2341-like N-terminal" evidence="1">
    <location>
        <begin position="14"/>
        <end position="52"/>
    </location>
</feature>
<name>A0A284VNB9_9EURY</name>
<dbReference type="Proteomes" id="UP000218615">
    <property type="component" value="Unassembled WGS sequence"/>
</dbReference>
<evidence type="ECO:0000313" key="3">
    <source>
        <dbReference type="Proteomes" id="UP000218615"/>
    </source>
</evidence>